<evidence type="ECO:0000313" key="2">
    <source>
        <dbReference type="EMBL" id="SIQ31743.1"/>
    </source>
</evidence>
<dbReference type="InterPro" id="IPR009057">
    <property type="entry name" value="Homeodomain-like_sf"/>
</dbReference>
<dbReference type="GO" id="GO:0003677">
    <property type="term" value="F:DNA binding"/>
    <property type="evidence" value="ECO:0007669"/>
    <property type="project" value="InterPro"/>
</dbReference>
<dbReference type="Pfam" id="PF01527">
    <property type="entry name" value="HTH_Tnp_1"/>
    <property type="match status" value="1"/>
</dbReference>
<dbReference type="Gene3D" id="1.10.10.60">
    <property type="entry name" value="Homeodomain-like"/>
    <property type="match status" value="1"/>
</dbReference>
<organism evidence="2 3">
    <name type="scientific">Alkalispirochaeta americana</name>
    <dbReference type="NCBI Taxonomy" id="159291"/>
    <lineage>
        <taxon>Bacteria</taxon>
        <taxon>Pseudomonadati</taxon>
        <taxon>Spirochaetota</taxon>
        <taxon>Spirochaetia</taxon>
        <taxon>Spirochaetales</taxon>
        <taxon>Spirochaetaceae</taxon>
        <taxon>Alkalispirochaeta</taxon>
    </lineage>
</organism>
<feature type="coiled-coil region" evidence="1">
    <location>
        <begin position="62"/>
        <end position="89"/>
    </location>
</feature>
<keyword evidence="3" id="KW-1185">Reference proteome</keyword>
<gene>
    <name evidence="2" type="ORF">SAMN05920897_1072</name>
</gene>
<sequence length="145" mass="15779">MHEKKRSYSDELKSEAVKMVNEQGLSQSEVGLRLSIPKGTIASWVVAAKSGKGRSRSGDPSVAELAAENQRLRKELNEARMEREVQKGSSSNSGECVTDAKEEIFVVPEAIGDPFDHLDLVVHTFENTGIQPASCVCQQALHVNG</sequence>
<dbReference type="Proteomes" id="UP000186400">
    <property type="component" value="Unassembled WGS sequence"/>
</dbReference>
<accession>A0A1N6RS95</accession>
<name>A0A1N6RS95_9SPIO</name>
<evidence type="ECO:0000313" key="3">
    <source>
        <dbReference type="Proteomes" id="UP000186400"/>
    </source>
</evidence>
<evidence type="ECO:0000256" key="1">
    <source>
        <dbReference type="SAM" id="Coils"/>
    </source>
</evidence>
<dbReference type="EMBL" id="FTMS01000007">
    <property type="protein sequence ID" value="SIQ31743.1"/>
    <property type="molecule type" value="Genomic_DNA"/>
</dbReference>
<protein>
    <submittedName>
        <fullName evidence="2">Transposase and inactivated derivatives</fullName>
    </submittedName>
</protein>
<keyword evidence="1" id="KW-0175">Coiled coil</keyword>
<dbReference type="AlphaFoldDB" id="A0A1N6RS95"/>
<reference evidence="2 3" key="1">
    <citation type="submission" date="2017-01" db="EMBL/GenBank/DDBJ databases">
        <authorList>
            <person name="Mah S.A."/>
            <person name="Swanson W.J."/>
            <person name="Moy G.W."/>
            <person name="Vacquier V.D."/>
        </authorList>
    </citation>
    <scope>NUCLEOTIDE SEQUENCE [LARGE SCALE GENOMIC DNA]</scope>
    <source>
        <strain evidence="2 3">ASpG1</strain>
    </source>
</reference>
<dbReference type="OrthoDB" id="5365969at2"/>
<dbReference type="GO" id="GO:0004803">
    <property type="term" value="F:transposase activity"/>
    <property type="evidence" value="ECO:0007669"/>
    <property type="project" value="InterPro"/>
</dbReference>
<dbReference type="GO" id="GO:0006313">
    <property type="term" value="P:DNA transposition"/>
    <property type="evidence" value="ECO:0007669"/>
    <property type="project" value="InterPro"/>
</dbReference>
<dbReference type="InterPro" id="IPR002514">
    <property type="entry name" value="Transposase_8"/>
</dbReference>
<proteinExistence type="predicted"/>
<dbReference type="SUPFAM" id="SSF46689">
    <property type="entry name" value="Homeodomain-like"/>
    <property type="match status" value="1"/>
</dbReference>